<dbReference type="RefSeq" id="XP_038071899.1">
    <property type="nucleotide sequence ID" value="XM_038215971.1"/>
</dbReference>
<dbReference type="InterPro" id="IPR000276">
    <property type="entry name" value="GPCR_Rhodpsn"/>
</dbReference>
<keyword evidence="14" id="KW-1185">Reference proteome</keyword>
<dbReference type="Proteomes" id="UP000887568">
    <property type="component" value="Unplaced"/>
</dbReference>
<evidence type="ECO:0000256" key="9">
    <source>
        <dbReference type="RuleBase" id="RU000688"/>
    </source>
</evidence>
<feature type="region of interest" description="Disordered" evidence="10">
    <location>
        <begin position="310"/>
        <end position="343"/>
    </location>
</feature>
<dbReference type="PRINTS" id="PR00237">
    <property type="entry name" value="GPCRRHODOPSN"/>
</dbReference>
<feature type="transmembrane region" description="Helical" evidence="11">
    <location>
        <begin position="31"/>
        <end position="56"/>
    </location>
</feature>
<dbReference type="GO" id="GO:0016907">
    <property type="term" value="F:G protein-coupled acetylcholine receptor activity"/>
    <property type="evidence" value="ECO:0007669"/>
    <property type="project" value="InterPro"/>
</dbReference>
<evidence type="ECO:0000313" key="14">
    <source>
        <dbReference type="Proteomes" id="UP000887568"/>
    </source>
</evidence>
<reference evidence="13" key="1">
    <citation type="submission" date="2022-11" db="UniProtKB">
        <authorList>
            <consortium name="EnsemblMetazoa"/>
        </authorList>
    </citation>
    <scope>IDENTIFICATION</scope>
</reference>
<dbReference type="OMA" id="IASWHIN"/>
<feature type="domain" description="G-protein coupled receptors family 1 profile" evidence="12">
    <location>
        <begin position="47"/>
        <end position="409"/>
    </location>
</feature>
<dbReference type="OrthoDB" id="10071887at2759"/>
<evidence type="ECO:0000256" key="3">
    <source>
        <dbReference type="ARBA" id="ARBA00022692"/>
    </source>
</evidence>
<feature type="transmembrane region" description="Helical" evidence="11">
    <location>
        <begin position="68"/>
        <end position="94"/>
    </location>
</feature>
<feature type="transmembrane region" description="Helical" evidence="11">
    <location>
        <begin position="106"/>
        <end position="127"/>
    </location>
</feature>
<dbReference type="SUPFAM" id="SSF81321">
    <property type="entry name" value="Family A G protein-coupled receptor-like"/>
    <property type="match status" value="1"/>
</dbReference>
<dbReference type="InterPro" id="IPR017452">
    <property type="entry name" value="GPCR_Rhodpsn_7TM"/>
</dbReference>
<evidence type="ECO:0000256" key="10">
    <source>
        <dbReference type="SAM" id="MobiDB-lite"/>
    </source>
</evidence>
<dbReference type="PRINTS" id="PR00243">
    <property type="entry name" value="MUSCARINICR"/>
</dbReference>
<feature type="transmembrane region" description="Helical" evidence="11">
    <location>
        <begin position="355"/>
        <end position="381"/>
    </location>
</feature>
<name>A0A914B7F4_PATMI</name>
<dbReference type="InterPro" id="IPR000995">
    <property type="entry name" value="Musac_Ach_rcpt"/>
</dbReference>
<keyword evidence="5 9" id="KW-0297">G-protein coupled receptor</keyword>
<proteinExistence type="inferred from homology"/>
<comment type="subcellular location">
    <subcellularLocation>
        <location evidence="1">Cell membrane</location>
        <topology evidence="1">Multi-pass membrane protein</topology>
    </subcellularLocation>
</comment>
<dbReference type="GO" id="GO:0007187">
    <property type="term" value="P:G protein-coupled receptor signaling pathway, coupled to cyclic nucleotide second messenger"/>
    <property type="evidence" value="ECO:0007669"/>
    <property type="project" value="TreeGrafter"/>
</dbReference>
<evidence type="ECO:0000256" key="5">
    <source>
        <dbReference type="ARBA" id="ARBA00023040"/>
    </source>
</evidence>
<keyword evidence="7 9" id="KW-0675">Receptor</keyword>
<keyword evidence="3 9" id="KW-0812">Transmembrane</keyword>
<feature type="transmembrane region" description="Helical" evidence="11">
    <location>
        <begin position="148"/>
        <end position="173"/>
    </location>
</feature>
<dbReference type="GO" id="GO:0007197">
    <property type="term" value="P:adenylate cyclase-inhibiting G protein-coupled acetylcholine receptor signaling pathway"/>
    <property type="evidence" value="ECO:0007669"/>
    <property type="project" value="TreeGrafter"/>
</dbReference>
<protein>
    <recommendedName>
        <fullName evidence="12">G-protein coupled receptors family 1 profile domain-containing protein</fullName>
    </recommendedName>
</protein>
<keyword evidence="4 11" id="KW-1133">Transmembrane helix</keyword>
<keyword evidence="2" id="KW-1003">Cell membrane</keyword>
<comment type="similarity">
    <text evidence="9">Belongs to the G-protein coupled receptor 1 family.</text>
</comment>
<evidence type="ECO:0000313" key="13">
    <source>
        <dbReference type="EnsemblMetazoa" id="XP_038071899.1"/>
    </source>
</evidence>
<evidence type="ECO:0000256" key="8">
    <source>
        <dbReference type="ARBA" id="ARBA00023224"/>
    </source>
</evidence>
<dbReference type="Pfam" id="PF00001">
    <property type="entry name" value="7tm_1"/>
    <property type="match status" value="1"/>
</dbReference>
<sequence>MDSLANDSVGDDTLASVCSEDTPVFCLARTVSISIVLGIIAVVTVIGNIFVIAAYTKDTRISSTVSNAFILSLSISDLIVGAVSLPLNSVWVILDRWPFGKIPCQIWLVLDYTSTNVAVITVLFISLDRYWLLTKKLAYGTFQTHKRATVMIVTSWVITGLFYTLVTFAWGPLAGVDNVDYGEDCELEPYDNLPFLAFEMAVEFFIPLLIITYLNARVYINIKQRSKGIFRKPGGYSHEISGMAPSSASILDQDRAHQDQLSVGQRLSIELNQSPAQKMRVPRVENGQSNTGFDGTLEDITIHLDSGQVQTPAQEEDGINPTKETRNPVAASKSIGPDRDQRATRREFHRHRKAAITLSVLVGVFVASWLPFYIASLLAAFCESCVSDLAWEVVNYLLWCNSTINPFLYALLAVRFRQNFLRFLGLRSCTKRS</sequence>
<dbReference type="AlphaFoldDB" id="A0A914B7F4"/>
<dbReference type="Gene3D" id="1.20.1070.10">
    <property type="entry name" value="Rhodopsin 7-helix transmembrane proteins"/>
    <property type="match status" value="1"/>
</dbReference>
<evidence type="ECO:0000256" key="6">
    <source>
        <dbReference type="ARBA" id="ARBA00023136"/>
    </source>
</evidence>
<evidence type="ECO:0000256" key="4">
    <source>
        <dbReference type="ARBA" id="ARBA00022989"/>
    </source>
</evidence>
<dbReference type="PROSITE" id="PS00237">
    <property type="entry name" value="G_PROTEIN_RECEP_F1_1"/>
    <property type="match status" value="1"/>
</dbReference>
<dbReference type="GO" id="GO:0004993">
    <property type="term" value="F:G protein-coupled serotonin receptor activity"/>
    <property type="evidence" value="ECO:0007669"/>
    <property type="project" value="TreeGrafter"/>
</dbReference>
<feature type="transmembrane region" description="Helical" evidence="11">
    <location>
        <begin position="393"/>
        <end position="414"/>
    </location>
</feature>
<dbReference type="GO" id="GO:0005886">
    <property type="term" value="C:plasma membrane"/>
    <property type="evidence" value="ECO:0007669"/>
    <property type="project" value="UniProtKB-SubCell"/>
</dbReference>
<dbReference type="PANTHER" id="PTHR24247:SF195">
    <property type="entry name" value="G-PROTEIN COUPLED RECEPTORS FAMILY 1 PROFILE DOMAIN-CONTAINING PROTEIN"/>
    <property type="match status" value="1"/>
</dbReference>
<keyword evidence="8 9" id="KW-0807">Transducer</keyword>
<dbReference type="GO" id="GO:0030425">
    <property type="term" value="C:dendrite"/>
    <property type="evidence" value="ECO:0007669"/>
    <property type="project" value="TreeGrafter"/>
</dbReference>
<keyword evidence="6 11" id="KW-0472">Membrane</keyword>
<dbReference type="PROSITE" id="PS50262">
    <property type="entry name" value="G_PROTEIN_RECEP_F1_2"/>
    <property type="match status" value="1"/>
</dbReference>
<dbReference type="GO" id="GO:0045202">
    <property type="term" value="C:synapse"/>
    <property type="evidence" value="ECO:0007669"/>
    <property type="project" value="TreeGrafter"/>
</dbReference>
<evidence type="ECO:0000256" key="7">
    <source>
        <dbReference type="ARBA" id="ARBA00023170"/>
    </source>
</evidence>
<accession>A0A914B7F4</accession>
<organism evidence="13 14">
    <name type="scientific">Patiria miniata</name>
    <name type="common">Bat star</name>
    <name type="synonym">Asterina miniata</name>
    <dbReference type="NCBI Taxonomy" id="46514"/>
    <lineage>
        <taxon>Eukaryota</taxon>
        <taxon>Metazoa</taxon>
        <taxon>Echinodermata</taxon>
        <taxon>Eleutherozoa</taxon>
        <taxon>Asterozoa</taxon>
        <taxon>Asteroidea</taxon>
        <taxon>Valvatacea</taxon>
        <taxon>Valvatida</taxon>
        <taxon>Asterinidae</taxon>
        <taxon>Patiria</taxon>
    </lineage>
</organism>
<evidence type="ECO:0000256" key="1">
    <source>
        <dbReference type="ARBA" id="ARBA00004651"/>
    </source>
</evidence>
<dbReference type="GeneID" id="119740611"/>
<evidence type="ECO:0000259" key="12">
    <source>
        <dbReference type="PROSITE" id="PS50262"/>
    </source>
</evidence>
<dbReference type="PANTHER" id="PTHR24247">
    <property type="entry name" value="5-HYDROXYTRYPTAMINE RECEPTOR"/>
    <property type="match status" value="1"/>
</dbReference>
<dbReference type="EnsemblMetazoa" id="XM_038215971.1">
    <property type="protein sequence ID" value="XP_038071899.1"/>
    <property type="gene ID" value="LOC119740611"/>
</dbReference>
<feature type="transmembrane region" description="Helical" evidence="11">
    <location>
        <begin position="193"/>
        <end position="216"/>
    </location>
</feature>
<evidence type="ECO:0000256" key="2">
    <source>
        <dbReference type="ARBA" id="ARBA00022475"/>
    </source>
</evidence>
<evidence type="ECO:0000256" key="11">
    <source>
        <dbReference type="SAM" id="Phobius"/>
    </source>
</evidence>